<feature type="compositionally biased region" description="Basic and acidic residues" evidence="1">
    <location>
        <begin position="44"/>
        <end position="71"/>
    </location>
</feature>
<organism evidence="4 5">
    <name type="scientific">Williamsia sterculiae</name>
    <dbReference type="NCBI Taxonomy" id="1344003"/>
    <lineage>
        <taxon>Bacteria</taxon>
        <taxon>Bacillati</taxon>
        <taxon>Actinomycetota</taxon>
        <taxon>Actinomycetes</taxon>
        <taxon>Mycobacteriales</taxon>
        <taxon>Nocardiaceae</taxon>
        <taxon>Williamsia</taxon>
    </lineage>
</organism>
<feature type="transmembrane region" description="Helical" evidence="2">
    <location>
        <begin position="6"/>
        <end position="27"/>
    </location>
</feature>
<keyword evidence="2" id="KW-0472">Membrane</keyword>
<dbReference type="EMBL" id="FTNT01000011">
    <property type="protein sequence ID" value="SIS18801.1"/>
    <property type="molecule type" value="Genomic_DNA"/>
</dbReference>
<dbReference type="Proteomes" id="UP000186218">
    <property type="component" value="Unassembled WGS sequence"/>
</dbReference>
<evidence type="ECO:0000256" key="1">
    <source>
        <dbReference type="SAM" id="MobiDB-lite"/>
    </source>
</evidence>
<evidence type="ECO:0000313" key="4">
    <source>
        <dbReference type="EMBL" id="SIS18801.1"/>
    </source>
</evidence>
<protein>
    <recommendedName>
        <fullName evidence="3">DUF2510 domain-containing protein</fullName>
    </recommendedName>
</protein>
<evidence type="ECO:0000259" key="3">
    <source>
        <dbReference type="Pfam" id="PF10708"/>
    </source>
</evidence>
<accession>A0A1N7H1U4</accession>
<keyword evidence="5" id="KW-1185">Reference proteome</keyword>
<dbReference type="STRING" id="1344003.SAMN05445060_3386"/>
<keyword evidence="2" id="KW-0812">Transmembrane</keyword>
<proteinExistence type="predicted"/>
<evidence type="ECO:0000313" key="5">
    <source>
        <dbReference type="Proteomes" id="UP000186218"/>
    </source>
</evidence>
<feature type="domain" description="DUF2510" evidence="3">
    <location>
        <begin position="40"/>
        <end position="70"/>
    </location>
</feature>
<sequence>MRPMPTWIIVVLIIAVLIALGAAVGLWRYSQQKPPPIPEGWYPDLHDPTIERRHDGRGWTEETRPNREEQE</sequence>
<dbReference type="Pfam" id="PF10708">
    <property type="entry name" value="DUF2510"/>
    <property type="match status" value="1"/>
</dbReference>
<dbReference type="AlphaFoldDB" id="A0A1N7H1U4"/>
<feature type="region of interest" description="Disordered" evidence="1">
    <location>
        <begin position="35"/>
        <end position="71"/>
    </location>
</feature>
<name>A0A1N7H1U4_9NOCA</name>
<gene>
    <name evidence="4" type="ORF">SAMN05445060_3386</name>
</gene>
<dbReference type="InterPro" id="IPR018929">
    <property type="entry name" value="DUF2510"/>
</dbReference>
<evidence type="ECO:0000256" key="2">
    <source>
        <dbReference type="SAM" id="Phobius"/>
    </source>
</evidence>
<reference evidence="4 5" key="1">
    <citation type="submission" date="2017-01" db="EMBL/GenBank/DDBJ databases">
        <authorList>
            <person name="Mah S.A."/>
            <person name="Swanson W.J."/>
            <person name="Moy G.W."/>
            <person name="Vacquier V.D."/>
        </authorList>
    </citation>
    <scope>NUCLEOTIDE SEQUENCE [LARGE SCALE GENOMIC DNA]</scope>
    <source>
        <strain evidence="4 5">CPCC 203464</strain>
    </source>
</reference>
<keyword evidence="2" id="KW-1133">Transmembrane helix</keyword>